<dbReference type="InterPro" id="IPR001841">
    <property type="entry name" value="Znf_RING"/>
</dbReference>
<evidence type="ECO:0000256" key="7">
    <source>
        <dbReference type="ARBA" id="ARBA00022771"/>
    </source>
</evidence>
<evidence type="ECO:0000256" key="3">
    <source>
        <dbReference type="ARBA" id="ARBA00009413"/>
    </source>
</evidence>
<dbReference type="Proteomes" id="UP000749646">
    <property type="component" value="Unassembled WGS sequence"/>
</dbReference>
<comment type="similarity">
    <text evidence="3">Belongs to the Deltex family.</text>
</comment>
<dbReference type="InterPro" id="IPR012317">
    <property type="entry name" value="Poly(ADP-ribose)pol_cat_dom"/>
</dbReference>
<dbReference type="Pfam" id="PF12678">
    <property type="entry name" value="zf-rbx1"/>
    <property type="match status" value="1"/>
</dbReference>
<evidence type="ECO:0000256" key="5">
    <source>
        <dbReference type="ARBA" id="ARBA00022679"/>
    </source>
</evidence>
<dbReference type="GO" id="GO:0008270">
    <property type="term" value="F:zinc ion binding"/>
    <property type="evidence" value="ECO:0007669"/>
    <property type="project" value="UniProtKB-KW"/>
</dbReference>
<evidence type="ECO:0000256" key="10">
    <source>
        <dbReference type="PROSITE-ProRule" id="PRU00175"/>
    </source>
</evidence>
<feature type="region of interest" description="Disordered" evidence="12">
    <location>
        <begin position="730"/>
        <end position="749"/>
    </location>
</feature>
<evidence type="ECO:0000256" key="4">
    <source>
        <dbReference type="ARBA" id="ARBA00012483"/>
    </source>
</evidence>
<keyword evidence="11" id="KW-0175">Coiled coil</keyword>
<dbReference type="Gene3D" id="3.90.228.10">
    <property type="match status" value="1"/>
</dbReference>
<keyword evidence="8" id="KW-0833">Ubl conjugation pathway</keyword>
<dbReference type="GO" id="GO:0016567">
    <property type="term" value="P:protein ubiquitination"/>
    <property type="evidence" value="ECO:0007669"/>
    <property type="project" value="InterPro"/>
</dbReference>
<evidence type="ECO:0000256" key="8">
    <source>
        <dbReference type="ARBA" id="ARBA00022786"/>
    </source>
</evidence>
<gene>
    <name evidence="14" type="primary">DTX2</name>
    <name evidence="14" type="ORF">BGZ65_005525</name>
</gene>
<keyword evidence="7 10" id="KW-0863">Zinc-finger</keyword>
<dbReference type="AlphaFoldDB" id="A0A9P6LS86"/>
<feature type="domain" description="RING-type" evidence="13">
    <location>
        <begin position="727"/>
        <end position="784"/>
    </location>
</feature>
<dbReference type="Pfam" id="PF00644">
    <property type="entry name" value="PARP"/>
    <property type="match status" value="1"/>
</dbReference>
<evidence type="ECO:0000259" key="13">
    <source>
        <dbReference type="PROSITE" id="PS50089"/>
    </source>
</evidence>
<keyword evidence="9" id="KW-0862">Zinc</keyword>
<dbReference type="OrthoDB" id="8062037at2759"/>
<comment type="catalytic activity">
    <reaction evidence="1">
        <text>S-ubiquitinyl-[E2 ubiquitin-conjugating enzyme]-L-cysteine + [acceptor protein]-L-lysine = [E2 ubiquitin-conjugating enzyme]-L-cysteine + N(6)-ubiquitinyl-[acceptor protein]-L-lysine.</text>
        <dbReference type="EC" id="2.3.2.27"/>
    </reaction>
</comment>
<evidence type="ECO:0000256" key="1">
    <source>
        <dbReference type="ARBA" id="ARBA00000900"/>
    </source>
</evidence>
<feature type="coiled-coil region" evidence="11">
    <location>
        <begin position="445"/>
        <end position="472"/>
    </location>
</feature>
<evidence type="ECO:0000256" key="2">
    <source>
        <dbReference type="ARBA" id="ARBA00004906"/>
    </source>
</evidence>
<evidence type="ECO:0000256" key="6">
    <source>
        <dbReference type="ARBA" id="ARBA00022723"/>
    </source>
</evidence>
<reference evidence="14" key="1">
    <citation type="journal article" date="2020" name="Fungal Divers.">
        <title>Resolving the Mortierellaceae phylogeny through synthesis of multi-gene phylogenetics and phylogenomics.</title>
        <authorList>
            <person name="Vandepol N."/>
            <person name="Liber J."/>
            <person name="Desiro A."/>
            <person name="Na H."/>
            <person name="Kennedy M."/>
            <person name="Barry K."/>
            <person name="Grigoriev I.V."/>
            <person name="Miller A.N."/>
            <person name="O'Donnell K."/>
            <person name="Stajich J.E."/>
            <person name="Bonito G."/>
        </authorList>
    </citation>
    <scope>NUCLEOTIDE SEQUENCE</scope>
    <source>
        <strain evidence="14">MES-2147</strain>
    </source>
</reference>
<organism evidence="14 15">
    <name type="scientific">Modicella reniformis</name>
    <dbReference type="NCBI Taxonomy" id="1440133"/>
    <lineage>
        <taxon>Eukaryota</taxon>
        <taxon>Fungi</taxon>
        <taxon>Fungi incertae sedis</taxon>
        <taxon>Mucoromycota</taxon>
        <taxon>Mortierellomycotina</taxon>
        <taxon>Mortierellomycetes</taxon>
        <taxon>Mortierellales</taxon>
        <taxon>Mortierellaceae</taxon>
        <taxon>Modicella</taxon>
    </lineage>
</organism>
<feature type="coiled-coil region" evidence="11">
    <location>
        <begin position="370"/>
        <end position="397"/>
    </location>
</feature>
<evidence type="ECO:0000256" key="11">
    <source>
        <dbReference type="SAM" id="Coils"/>
    </source>
</evidence>
<evidence type="ECO:0000256" key="12">
    <source>
        <dbReference type="SAM" id="MobiDB-lite"/>
    </source>
</evidence>
<dbReference type="EMBL" id="JAAAHW010010141">
    <property type="protein sequence ID" value="KAF9930041.1"/>
    <property type="molecule type" value="Genomic_DNA"/>
</dbReference>
<dbReference type="GO" id="GO:0003950">
    <property type="term" value="F:NAD+ poly-ADP-ribosyltransferase activity"/>
    <property type="evidence" value="ECO:0007669"/>
    <property type="project" value="InterPro"/>
</dbReference>
<proteinExistence type="inferred from homology"/>
<dbReference type="Pfam" id="PF18102">
    <property type="entry name" value="DTC"/>
    <property type="match status" value="1"/>
</dbReference>
<evidence type="ECO:0000313" key="14">
    <source>
        <dbReference type="EMBL" id="KAF9930041.1"/>
    </source>
</evidence>
<dbReference type="InterPro" id="IPR024766">
    <property type="entry name" value="Znf_RING_H2"/>
</dbReference>
<sequence length="997" mass="113587">MLLNLDPFNPKIQELAPNIHDLCRTIASDFYIHTRDPFDYEVKSVHLLRNPVVWRRYQSEKKLRRSLAQDKARAQAKSKAVATVAAAQSAGFSTWSTEQFQGSTGMIDPELLFRDEVLFHGTQKHKLPSILLNGLDPKMTVRANYGKGCYFSDSIEKCMQYVDVQKSMEQEYSIILCCVLLGNVLVEPHERGKRKLNAQTMFLPDGYDSATATNKPESHYRLSQFSVLFKAGSYPLSFIDIPRTCTVPAPVDNNKELQGYSQQKSLQWREPDGQQIKMFRNIFNLQNFKVCNIHFPTWKEWAIAVTNPTGEERFGYLRDTDMSALIQMSKNIELLQERMETDKTRTLADRKPHLLYLQILISKVSHGEQVLDLLSNVNQLQEQIQAIEQQHVSISQSLIQAGALHPMRVPSIQTQLMSLQEQSRQLLELLSTLSATDHMAAMCALNAREELRKKMQDDNERHERQVNAINTERARCYKIGVEWVKDISGEDLEQRFVTAKEQREIASASQGLKEDFQMVNTQVTTSTTKSWALIVAEMLLPHLMILQLPYDKQLLLSLTKPTANQKSGQDWWSVPPQTIFQEPAPSHLFWPLDPRRRVPNRRFLRFKDYIEWIFFERENRIRKRNWRLNQTAPQAQLKPPADMLQDDDLRQYLQDQWDLLDPTIARSIGDLSSRHGTVVFNREERQEELDQMGADLLNELFVQAELHISIGGTSSHPGASAQSEADCPICRDPLEVTDPNKQSTSNAESDKAVRLKSCRHCFHDSCIKQWFQSKDAQLKCPMCNTMCTTVAKAGATKNAMNGQRPQKLGPMPDGVMGYHFDIRLSCYFIYVTIPAHKIPNPDPSASSPTIQIPADVRYAIVPVSARLGPLLMIRLITTFYYGHLFRVGHSLTRGVDNVVVWNGVHLRTSMTGQFGFPAPNFERNCWEEINQKGVAMGLDELVLSLPRADGSEPASTPLDGQFASRMISLPAAILEEMAGQALAMRLFHRDQPLLFSD</sequence>
<dbReference type="CDD" id="cd16448">
    <property type="entry name" value="RING-H2"/>
    <property type="match status" value="1"/>
</dbReference>
<dbReference type="SUPFAM" id="SSF56399">
    <property type="entry name" value="ADP-ribosylation"/>
    <property type="match status" value="1"/>
</dbReference>
<comment type="caution">
    <text evidence="14">The sequence shown here is derived from an EMBL/GenBank/DDBJ whole genome shotgun (WGS) entry which is preliminary data.</text>
</comment>
<dbReference type="InterPro" id="IPR039396">
    <property type="entry name" value="Deltex_C"/>
</dbReference>
<keyword evidence="6" id="KW-0479">Metal-binding</keyword>
<dbReference type="EC" id="2.3.2.27" evidence="4"/>
<accession>A0A9P6LS86</accession>
<dbReference type="SUPFAM" id="SSF57850">
    <property type="entry name" value="RING/U-box"/>
    <property type="match status" value="1"/>
</dbReference>
<dbReference type="PROSITE" id="PS50089">
    <property type="entry name" value="ZF_RING_2"/>
    <property type="match status" value="1"/>
</dbReference>
<evidence type="ECO:0000256" key="9">
    <source>
        <dbReference type="ARBA" id="ARBA00022833"/>
    </source>
</evidence>
<dbReference type="SMART" id="SM00184">
    <property type="entry name" value="RING"/>
    <property type="match status" value="1"/>
</dbReference>
<dbReference type="Gene3D" id="3.30.390.130">
    <property type="match status" value="1"/>
</dbReference>
<protein>
    <recommendedName>
        <fullName evidence="4">RING-type E3 ubiquitin transferase</fullName>
        <ecNumber evidence="4">2.3.2.27</ecNumber>
    </recommendedName>
</protein>
<dbReference type="InterPro" id="IPR013083">
    <property type="entry name" value="Znf_RING/FYVE/PHD"/>
</dbReference>
<dbReference type="GO" id="GO:0061630">
    <property type="term" value="F:ubiquitin protein ligase activity"/>
    <property type="evidence" value="ECO:0007669"/>
    <property type="project" value="UniProtKB-EC"/>
</dbReference>
<name>A0A9P6LS86_9FUNG</name>
<comment type="pathway">
    <text evidence="2">Protein modification; protein ubiquitination.</text>
</comment>
<dbReference type="PANTHER" id="PTHR12622">
    <property type="entry name" value="DELTEX-RELATED"/>
    <property type="match status" value="1"/>
</dbReference>
<evidence type="ECO:0000313" key="15">
    <source>
        <dbReference type="Proteomes" id="UP000749646"/>
    </source>
</evidence>
<keyword evidence="5" id="KW-0808">Transferase</keyword>
<dbReference type="InterPro" id="IPR039399">
    <property type="entry name" value="Deltex_C_sf"/>
</dbReference>
<dbReference type="Gene3D" id="3.30.40.10">
    <property type="entry name" value="Zinc/RING finger domain, C3HC4 (zinc finger)"/>
    <property type="match status" value="1"/>
</dbReference>
<keyword evidence="15" id="KW-1185">Reference proteome</keyword>
<dbReference type="InterPro" id="IPR039398">
    <property type="entry name" value="Deltex_fam"/>
</dbReference>